<sequence length="179" mass="18175">MLFKKFTIVAALSAFVTAQDISQDDIPQQCTQICAQVVTIARDCDNQHDNDAAELQCICSAANASTLLPNCEACVAQYDTDTDDDDSTNDNDVREVLTRCNFSVQSTFNSASASSVASSIASASAASTTGSSVVVTRTSGTSVVTSTLAPSQASQGGAPAVTAAAGMGIGALGFALGML</sequence>
<dbReference type="AlphaFoldDB" id="A0A9W8X177"/>
<feature type="signal peptide" evidence="1">
    <location>
        <begin position="1"/>
        <end position="18"/>
    </location>
</feature>
<dbReference type="Proteomes" id="UP001140562">
    <property type="component" value="Unassembled WGS sequence"/>
</dbReference>
<keyword evidence="3" id="KW-1185">Reference proteome</keyword>
<protein>
    <recommendedName>
        <fullName evidence="4">Gpi anchored protein</fullName>
    </recommendedName>
</protein>
<evidence type="ECO:0000313" key="2">
    <source>
        <dbReference type="EMBL" id="KAJ4337647.1"/>
    </source>
</evidence>
<reference evidence="2" key="1">
    <citation type="submission" date="2022-10" db="EMBL/GenBank/DDBJ databases">
        <title>Tapping the CABI collections for fungal endophytes: first genome assemblies for Collariella, Neodidymelliopsis, Ascochyta clinopodiicola, Didymella pomorum, Didymosphaeria variabile, Neocosmospora piperis and Neocucurbitaria cava.</title>
        <authorList>
            <person name="Hill R."/>
        </authorList>
    </citation>
    <scope>NUCLEOTIDE SEQUENCE</scope>
    <source>
        <strain evidence="2">IMI 360193</strain>
    </source>
</reference>
<evidence type="ECO:0000256" key="1">
    <source>
        <dbReference type="SAM" id="SignalP"/>
    </source>
</evidence>
<evidence type="ECO:0000313" key="3">
    <source>
        <dbReference type="Proteomes" id="UP001140562"/>
    </source>
</evidence>
<gene>
    <name evidence="2" type="ORF">N0V87_004603</name>
</gene>
<feature type="chain" id="PRO_5040819819" description="Gpi anchored protein" evidence="1">
    <location>
        <begin position="19"/>
        <end position="179"/>
    </location>
</feature>
<proteinExistence type="predicted"/>
<dbReference type="OrthoDB" id="4843554at2759"/>
<evidence type="ECO:0008006" key="4">
    <source>
        <dbReference type="Google" id="ProtNLM"/>
    </source>
</evidence>
<accession>A0A9W8X177</accession>
<dbReference type="EMBL" id="JAPEUV010000037">
    <property type="protein sequence ID" value="KAJ4337647.1"/>
    <property type="molecule type" value="Genomic_DNA"/>
</dbReference>
<name>A0A9W8X177_9PLEO</name>
<comment type="caution">
    <text evidence="2">The sequence shown here is derived from an EMBL/GenBank/DDBJ whole genome shotgun (WGS) entry which is preliminary data.</text>
</comment>
<organism evidence="2 3">
    <name type="scientific">Didymella glomerata</name>
    <dbReference type="NCBI Taxonomy" id="749621"/>
    <lineage>
        <taxon>Eukaryota</taxon>
        <taxon>Fungi</taxon>
        <taxon>Dikarya</taxon>
        <taxon>Ascomycota</taxon>
        <taxon>Pezizomycotina</taxon>
        <taxon>Dothideomycetes</taxon>
        <taxon>Pleosporomycetidae</taxon>
        <taxon>Pleosporales</taxon>
        <taxon>Pleosporineae</taxon>
        <taxon>Didymellaceae</taxon>
        <taxon>Didymella</taxon>
    </lineage>
</organism>
<keyword evidence="1" id="KW-0732">Signal</keyword>